<proteinExistence type="predicted"/>
<comment type="caution">
    <text evidence="1">The sequence shown here is derived from an EMBL/GenBank/DDBJ whole genome shotgun (WGS) entry which is preliminary data.</text>
</comment>
<sequence length="132" mass="15354">MKQNREEIAKKFKVLSCTHSVVSDEIFTRIIITSEIAKNTWDKLKEEFERNDRTKQIEVLNLGRKFEVLKMKESKIVKDNAGRFTKVVNQFRLHGEDHPDKGIIEKVLVGAPERLSKNVFPSQICPFTKIIL</sequence>
<dbReference type="Pfam" id="PF14223">
    <property type="entry name" value="Retrotran_gag_2"/>
    <property type="match status" value="1"/>
</dbReference>
<dbReference type="EMBL" id="JAIQCV010000004">
    <property type="protein sequence ID" value="KAH1107505.1"/>
    <property type="molecule type" value="Genomic_DNA"/>
</dbReference>
<accession>A0A9D4AD96</accession>
<keyword evidence="2" id="KW-1185">Reference proteome</keyword>
<reference evidence="1 2" key="1">
    <citation type="journal article" date="2021" name="Plant Biotechnol. J.">
        <title>Multi-omics assisted identification of the key and species-specific regulatory components of drought-tolerant mechanisms in Gossypium stocksii.</title>
        <authorList>
            <person name="Yu D."/>
            <person name="Ke L."/>
            <person name="Zhang D."/>
            <person name="Wu Y."/>
            <person name="Sun Y."/>
            <person name="Mei J."/>
            <person name="Sun J."/>
            <person name="Sun Y."/>
        </authorList>
    </citation>
    <scope>NUCLEOTIDE SEQUENCE [LARGE SCALE GENOMIC DNA]</scope>
    <source>
        <strain evidence="2">cv. E1</strain>
        <tissue evidence="1">Leaf</tissue>
    </source>
</reference>
<gene>
    <name evidence="1" type="ORF">J1N35_011273</name>
</gene>
<evidence type="ECO:0000313" key="1">
    <source>
        <dbReference type="EMBL" id="KAH1107505.1"/>
    </source>
</evidence>
<dbReference type="Proteomes" id="UP000828251">
    <property type="component" value="Unassembled WGS sequence"/>
</dbReference>
<evidence type="ECO:0000313" key="2">
    <source>
        <dbReference type="Proteomes" id="UP000828251"/>
    </source>
</evidence>
<name>A0A9D4AD96_9ROSI</name>
<organism evidence="1 2">
    <name type="scientific">Gossypium stocksii</name>
    <dbReference type="NCBI Taxonomy" id="47602"/>
    <lineage>
        <taxon>Eukaryota</taxon>
        <taxon>Viridiplantae</taxon>
        <taxon>Streptophyta</taxon>
        <taxon>Embryophyta</taxon>
        <taxon>Tracheophyta</taxon>
        <taxon>Spermatophyta</taxon>
        <taxon>Magnoliopsida</taxon>
        <taxon>eudicotyledons</taxon>
        <taxon>Gunneridae</taxon>
        <taxon>Pentapetalae</taxon>
        <taxon>rosids</taxon>
        <taxon>malvids</taxon>
        <taxon>Malvales</taxon>
        <taxon>Malvaceae</taxon>
        <taxon>Malvoideae</taxon>
        <taxon>Gossypium</taxon>
    </lineage>
</organism>
<dbReference type="AlphaFoldDB" id="A0A9D4AD96"/>
<dbReference type="PANTHER" id="PTHR35317:SF11">
    <property type="entry name" value="CCHC-TYPE DOMAIN-CONTAINING PROTEIN"/>
    <property type="match status" value="1"/>
</dbReference>
<dbReference type="PANTHER" id="PTHR35317">
    <property type="entry name" value="OS04G0629600 PROTEIN"/>
    <property type="match status" value="1"/>
</dbReference>
<protein>
    <submittedName>
        <fullName evidence="1">Uncharacterized protein</fullName>
    </submittedName>
</protein>